<evidence type="ECO:0000313" key="1">
    <source>
        <dbReference type="EMBL" id="EJX07347.1"/>
    </source>
</evidence>
<accession>J9GIE6</accession>
<protein>
    <submittedName>
        <fullName evidence="1">Uncharacterized protein</fullName>
    </submittedName>
</protein>
<dbReference type="EMBL" id="AMCI01000901">
    <property type="protein sequence ID" value="EJX07347.1"/>
    <property type="molecule type" value="Genomic_DNA"/>
</dbReference>
<reference evidence="1" key="1">
    <citation type="journal article" date="2012" name="PLoS ONE">
        <title>Gene sets for utilization of primary and secondary nutrition supplies in the distal gut of endangered iberian lynx.</title>
        <authorList>
            <person name="Alcaide M."/>
            <person name="Messina E."/>
            <person name="Richter M."/>
            <person name="Bargiela R."/>
            <person name="Peplies J."/>
            <person name="Huws S.A."/>
            <person name="Newbold C.J."/>
            <person name="Golyshin P.N."/>
            <person name="Simon M.A."/>
            <person name="Lopez G."/>
            <person name="Yakimov M.M."/>
            <person name="Ferrer M."/>
        </authorList>
    </citation>
    <scope>NUCLEOTIDE SEQUENCE</scope>
</reference>
<comment type="caution">
    <text evidence="1">The sequence shown here is derived from an EMBL/GenBank/DDBJ whole genome shotgun (WGS) entry which is preliminary data.</text>
</comment>
<feature type="non-terminal residue" evidence="1">
    <location>
        <position position="1"/>
    </location>
</feature>
<gene>
    <name evidence="1" type="ORF">EVA_04545</name>
</gene>
<sequence length="22" mass="2720">GIAIEKYYIHEMRSFEVDEFRS</sequence>
<organism evidence="1">
    <name type="scientific">gut metagenome</name>
    <dbReference type="NCBI Taxonomy" id="749906"/>
    <lineage>
        <taxon>unclassified sequences</taxon>
        <taxon>metagenomes</taxon>
        <taxon>organismal metagenomes</taxon>
    </lineage>
</organism>
<dbReference type="AlphaFoldDB" id="J9GIE6"/>
<proteinExistence type="predicted"/>
<name>J9GIE6_9ZZZZ</name>